<dbReference type="AlphaFoldDB" id="F8MN77"/>
<dbReference type="RefSeq" id="XP_009851114.1">
    <property type="nucleotide sequence ID" value="XM_009852812.1"/>
</dbReference>
<sequence>MSLAQVEGSLSLDAELDCFLISCLSRSTMSFLDQPMSASPGYRFGTFVRIIPLSPLSHFSLAPHLSYLRPREIMFKNMVDLDGVPAKRTTVLQDLEAAACLCAQLEEEKLPNPG</sequence>
<dbReference type="OrthoDB" id="10391101at2759"/>
<dbReference type="EMBL" id="GL891304">
    <property type="protein sequence ID" value="EGO58047.1"/>
    <property type="molecule type" value="Genomic_DNA"/>
</dbReference>
<gene>
    <name evidence="1" type="ORF">NEUTE1DRAFT_100921</name>
</gene>
<keyword evidence="2" id="KW-1185">Reference proteome</keyword>
<evidence type="ECO:0000313" key="2">
    <source>
        <dbReference type="Proteomes" id="UP000008065"/>
    </source>
</evidence>
<reference evidence="2" key="1">
    <citation type="journal article" date="2011" name="Genetics">
        <title>Massive changes in genome architecture accompany the transition to self-fertility in the filamentous fungus Neurospora tetrasperma.</title>
        <authorList>
            <person name="Ellison C.E."/>
            <person name="Stajich J.E."/>
            <person name="Jacobson D.J."/>
            <person name="Natvig D.O."/>
            <person name="Lapidus A."/>
            <person name="Foster B."/>
            <person name="Aerts A."/>
            <person name="Riley R."/>
            <person name="Lindquist E.A."/>
            <person name="Grigoriev I.V."/>
            <person name="Taylor J.W."/>
        </authorList>
    </citation>
    <scope>NUCLEOTIDE SEQUENCE [LARGE SCALE GENOMIC DNA]</scope>
    <source>
        <strain evidence="2">FGSC 2508 / P0657</strain>
    </source>
</reference>
<dbReference type="KEGG" id="nte:NEUTE1DRAFT100921"/>
<proteinExistence type="predicted"/>
<dbReference type="HOGENOM" id="CLU_151430_0_0_1"/>
<accession>F8MN77</accession>
<dbReference type="Proteomes" id="UP000008065">
    <property type="component" value="Unassembled WGS sequence"/>
</dbReference>
<protein>
    <submittedName>
        <fullName evidence="1">Uncharacterized protein</fullName>
    </submittedName>
</protein>
<dbReference type="VEuPathDB" id="FungiDB:NEUTE1DRAFT_100921"/>
<organism evidence="1 2">
    <name type="scientific">Neurospora tetrasperma (strain FGSC 2508 / ATCC MYA-4615 / P0657)</name>
    <dbReference type="NCBI Taxonomy" id="510951"/>
    <lineage>
        <taxon>Eukaryota</taxon>
        <taxon>Fungi</taxon>
        <taxon>Dikarya</taxon>
        <taxon>Ascomycota</taxon>
        <taxon>Pezizomycotina</taxon>
        <taxon>Sordariomycetes</taxon>
        <taxon>Sordariomycetidae</taxon>
        <taxon>Sordariales</taxon>
        <taxon>Sordariaceae</taxon>
        <taxon>Neurospora</taxon>
    </lineage>
</organism>
<name>F8MN77_NEUT8</name>
<evidence type="ECO:0000313" key="1">
    <source>
        <dbReference type="EMBL" id="EGO58047.1"/>
    </source>
</evidence>
<dbReference type="GeneID" id="20821705"/>